<sequence>MSKRKHTASTATASPTLKQCMSCGSRDFDTTATTSGTEEYCTNCGTITDDPHFEPTHPLGTTYIPHPAILSRDRLPRLHNRWSREHMWKAKEQTAALCLALGQLGLAERAERIYTEAVCAAMAEKEGEREGGGWVFGERMAKWVAGCVYLAGIEARCGLGMADVSAKAGVSLYEVGAAAKRVAGLAAVGMERPAADVCIERLVDRILGCALRCAANNHGEAQGEGERPWILECISGPRRKKLRRARNPAGQCAEGDLAGDLLRFLGGASGRAARSRMVEMATGLAALGHSTGRTTGLGMGTVSGLAVSLALEHVCGWPLRHSQRLVLVRLVSLHAHVSAAHLMTRVEGTLRSLAADALRWVPWLREGEVDKDSVPAYFGDIVGCFGHSLISGGADSESQLVADAPASVVVGGPPAFERARRLEACRRELLDGAGAGAGEELRRARDAGVDLPSVMSLPMHTLDEMKKSRERAAKRTEWERRRLDDEEVGPEDMSDDEASAYLI</sequence>
<protein>
    <submittedName>
        <fullName evidence="1">Uncharacterized protein</fullName>
    </submittedName>
</protein>
<dbReference type="Proteomes" id="UP001150581">
    <property type="component" value="Unassembled WGS sequence"/>
</dbReference>
<comment type="caution">
    <text evidence="1">The sequence shown here is derived from an EMBL/GenBank/DDBJ whole genome shotgun (WGS) entry which is preliminary data.</text>
</comment>
<proteinExistence type="predicted"/>
<gene>
    <name evidence="1" type="ORF">LPJ66_002595</name>
</gene>
<accession>A0ACC1IQ89</accession>
<keyword evidence="2" id="KW-1185">Reference proteome</keyword>
<dbReference type="EMBL" id="JANBPG010000218">
    <property type="protein sequence ID" value="KAJ1898685.1"/>
    <property type="molecule type" value="Genomic_DNA"/>
</dbReference>
<organism evidence="1 2">
    <name type="scientific">Kickxella alabastrina</name>
    <dbReference type="NCBI Taxonomy" id="61397"/>
    <lineage>
        <taxon>Eukaryota</taxon>
        <taxon>Fungi</taxon>
        <taxon>Fungi incertae sedis</taxon>
        <taxon>Zoopagomycota</taxon>
        <taxon>Kickxellomycotina</taxon>
        <taxon>Kickxellomycetes</taxon>
        <taxon>Kickxellales</taxon>
        <taxon>Kickxellaceae</taxon>
        <taxon>Kickxella</taxon>
    </lineage>
</organism>
<name>A0ACC1IQ89_9FUNG</name>
<evidence type="ECO:0000313" key="2">
    <source>
        <dbReference type="Proteomes" id="UP001150581"/>
    </source>
</evidence>
<evidence type="ECO:0000313" key="1">
    <source>
        <dbReference type="EMBL" id="KAJ1898685.1"/>
    </source>
</evidence>
<reference evidence="1" key="1">
    <citation type="submission" date="2022-07" db="EMBL/GenBank/DDBJ databases">
        <title>Phylogenomic reconstructions and comparative analyses of Kickxellomycotina fungi.</title>
        <authorList>
            <person name="Reynolds N.K."/>
            <person name="Stajich J.E."/>
            <person name="Barry K."/>
            <person name="Grigoriev I.V."/>
            <person name="Crous P."/>
            <person name="Smith M.E."/>
        </authorList>
    </citation>
    <scope>NUCLEOTIDE SEQUENCE</scope>
    <source>
        <strain evidence="1">Benny 63K</strain>
    </source>
</reference>